<name>A0ABP1FQW7_9CHLO</name>
<dbReference type="InterPro" id="IPR000727">
    <property type="entry name" value="T_SNARE_dom"/>
</dbReference>
<dbReference type="CDD" id="cd15861">
    <property type="entry name" value="SNARE_SNAP25N_23N_29N_SEC9N"/>
    <property type="match status" value="1"/>
</dbReference>
<feature type="compositionally biased region" description="Low complexity" evidence="6">
    <location>
        <begin position="194"/>
        <end position="203"/>
    </location>
</feature>
<feature type="domain" description="T-SNARE coiled-coil homology" evidence="7">
    <location>
        <begin position="36"/>
        <end position="98"/>
    </location>
</feature>
<evidence type="ECO:0000256" key="2">
    <source>
        <dbReference type="ARBA" id="ARBA00009480"/>
    </source>
</evidence>
<comment type="subcellular location">
    <subcellularLocation>
        <location evidence="1">Membrane</location>
    </subcellularLocation>
</comment>
<dbReference type="PROSITE" id="PS50192">
    <property type="entry name" value="T_SNARE"/>
    <property type="match status" value="2"/>
</dbReference>
<dbReference type="Proteomes" id="UP001497392">
    <property type="component" value="Unassembled WGS sequence"/>
</dbReference>
<gene>
    <name evidence="8" type="primary">g4687</name>
    <name evidence="8" type="ORF">VP750_LOCUS3997</name>
</gene>
<dbReference type="SMART" id="SM00397">
    <property type="entry name" value="t_SNARE"/>
    <property type="match status" value="2"/>
</dbReference>
<sequence length="303" mass="34196">MAYSAENGRDYANGGSYRQQENYYTQEEAVIVDKAKRTHNETTQSAQRALKTAERTKELAANTLGELQHQGQKLDMIDRDLHDIDTDVDESKSILSYMRRCCLCFLCSCCCDGDKDVARDNARKTRIKEANKARTQEQEMLARANEHRKEASAAATTAQHAPANEEAQRDELFGQASAPKSGRVNIEERRRQRAAAQRSAASRIGEGLADEDREEIQEETQKQEDTFDQIGSALGDLKHMSHEMNSELKRQEKVLDAVTDHTDRSAYELQNVSQQAKKDFKVRPARQSGGIKRQALRAATKFV</sequence>
<keyword evidence="5" id="KW-0472">Membrane</keyword>
<evidence type="ECO:0000256" key="4">
    <source>
        <dbReference type="ARBA" id="ARBA00022927"/>
    </source>
</evidence>
<evidence type="ECO:0000256" key="5">
    <source>
        <dbReference type="ARBA" id="ARBA00023136"/>
    </source>
</evidence>
<evidence type="ECO:0000256" key="1">
    <source>
        <dbReference type="ARBA" id="ARBA00004370"/>
    </source>
</evidence>
<evidence type="ECO:0000313" key="9">
    <source>
        <dbReference type="Proteomes" id="UP001497392"/>
    </source>
</evidence>
<evidence type="ECO:0000256" key="3">
    <source>
        <dbReference type="ARBA" id="ARBA00022448"/>
    </source>
</evidence>
<dbReference type="EMBL" id="CAXHTA020000007">
    <property type="protein sequence ID" value="CAL5222338.1"/>
    <property type="molecule type" value="Genomic_DNA"/>
</dbReference>
<feature type="compositionally biased region" description="Acidic residues" evidence="6">
    <location>
        <begin position="208"/>
        <end position="218"/>
    </location>
</feature>
<dbReference type="Gene3D" id="1.20.5.110">
    <property type="match status" value="2"/>
</dbReference>
<evidence type="ECO:0000256" key="6">
    <source>
        <dbReference type="SAM" id="MobiDB-lite"/>
    </source>
</evidence>
<evidence type="ECO:0000313" key="8">
    <source>
        <dbReference type="EMBL" id="CAL5222338.1"/>
    </source>
</evidence>
<comment type="caution">
    <text evidence="8">The sequence shown here is derived from an EMBL/GenBank/DDBJ whole genome shotgun (WGS) entry which is preliminary data.</text>
</comment>
<dbReference type="PANTHER" id="PTHR19305:SF9">
    <property type="entry name" value="SYNAPTOSOMAL-ASSOCIATED PROTEIN 29"/>
    <property type="match status" value="1"/>
</dbReference>
<comment type="similarity">
    <text evidence="2">Belongs to the SNAP-25 family.</text>
</comment>
<dbReference type="CDD" id="cd15841">
    <property type="entry name" value="SNARE_Qc"/>
    <property type="match status" value="1"/>
</dbReference>
<dbReference type="SUPFAM" id="SSF58038">
    <property type="entry name" value="SNARE fusion complex"/>
    <property type="match status" value="2"/>
</dbReference>
<organism evidence="8 9">
    <name type="scientific">Coccomyxa viridis</name>
    <dbReference type="NCBI Taxonomy" id="1274662"/>
    <lineage>
        <taxon>Eukaryota</taxon>
        <taxon>Viridiplantae</taxon>
        <taxon>Chlorophyta</taxon>
        <taxon>core chlorophytes</taxon>
        <taxon>Trebouxiophyceae</taxon>
        <taxon>Trebouxiophyceae incertae sedis</taxon>
        <taxon>Coccomyxaceae</taxon>
        <taxon>Coccomyxa</taxon>
    </lineage>
</organism>
<dbReference type="PANTHER" id="PTHR19305">
    <property type="entry name" value="SYNAPTOSOMAL ASSOCIATED PROTEIN"/>
    <property type="match status" value="1"/>
</dbReference>
<keyword evidence="4" id="KW-0653">Protein transport</keyword>
<feature type="compositionally biased region" description="Low complexity" evidence="6">
    <location>
        <begin position="152"/>
        <end position="162"/>
    </location>
</feature>
<protein>
    <submittedName>
        <fullName evidence="8">G4687 protein</fullName>
    </submittedName>
</protein>
<reference evidence="8 9" key="1">
    <citation type="submission" date="2024-06" db="EMBL/GenBank/DDBJ databases">
        <authorList>
            <person name="Kraege A."/>
            <person name="Thomma B."/>
        </authorList>
    </citation>
    <scope>NUCLEOTIDE SEQUENCE [LARGE SCALE GENOMIC DNA]</scope>
</reference>
<feature type="domain" description="T-SNARE coiled-coil homology" evidence="7">
    <location>
        <begin position="217"/>
        <end position="279"/>
    </location>
</feature>
<proteinExistence type="inferred from homology"/>
<feature type="compositionally biased region" description="Basic and acidic residues" evidence="6">
    <location>
        <begin position="128"/>
        <end position="137"/>
    </location>
</feature>
<keyword evidence="3" id="KW-0813">Transport</keyword>
<accession>A0ABP1FQW7</accession>
<feature type="region of interest" description="Disordered" evidence="6">
    <location>
        <begin position="128"/>
        <end position="224"/>
    </location>
</feature>
<keyword evidence="9" id="KW-1185">Reference proteome</keyword>
<dbReference type="Pfam" id="PF12352">
    <property type="entry name" value="V-SNARE_C"/>
    <property type="match status" value="1"/>
</dbReference>
<dbReference type="InterPro" id="IPR044766">
    <property type="entry name" value="NPSN/SNAP25-like_N_SNARE"/>
</dbReference>
<evidence type="ECO:0000259" key="7">
    <source>
        <dbReference type="PROSITE" id="PS50192"/>
    </source>
</evidence>